<accession>A0A449AF08</accession>
<dbReference type="Pfam" id="PF00358">
    <property type="entry name" value="PTS_EIIA_1"/>
    <property type="match status" value="1"/>
</dbReference>
<feature type="domain" description="PTS EIIA type-1" evidence="7">
    <location>
        <begin position="31"/>
        <end position="143"/>
    </location>
</feature>
<dbReference type="EMBL" id="LR214972">
    <property type="protein sequence ID" value="VEU63557.1"/>
    <property type="molecule type" value="Genomic_DNA"/>
</dbReference>
<dbReference type="GO" id="GO:0005737">
    <property type="term" value="C:cytoplasm"/>
    <property type="evidence" value="ECO:0007669"/>
    <property type="project" value="UniProtKB-SubCell"/>
</dbReference>
<dbReference type="RefSeq" id="WP_129621782.1">
    <property type="nucleotide sequence ID" value="NZ_LR214972.1"/>
</dbReference>
<organism evidence="8 9">
    <name type="scientific">Mycoplasmopsis bovirhinis</name>
    <dbReference type="NCBI Taxonomy" id="29553"/>
    <lineage>
        <taxon>Bacteria</taxon>
        <taxon>Bacillati</taxon>
        <taxon>Mycoplasmatota</taxon>
        <taxon>Mycoplasmoidales</taxon>
        <taxon>Metamycoplasmataceae</taxon>
        <taxon>Mycoplasmopsis</taxon>
    </lineage>
</organism>
<evidence type="ECO:0000313" key="8">
    <source>
        <dbReference type="EMBL" id="VEU63557.1"/>
    </source>
</evidence>
<evidence type="ECO:0000313" key="9">
    <source>
        <dbReference type="Proteomes" id="UP000289952"/>
    </source>
</evidence>
<dbReference type="OrthoDB" id="92465at2"/>
<name>A0A449AF08_9BACT</name>
<evidence type="ECO:0000256" key="5">
    <source>
        <dbReference type="ARBA" id="ARBA00022683"/>
    </source>
</evidence>
<keyword evidence="6" id="KW-0418">Kinase</keyword>
<keyword evidence="5" id="KW-0598">Phosphotransferase system</keyword>
<proteinExistence type="predicted"/>
<evidence type="ECO:0000256" key="2">
    <source>
        <dbReference type="ARBA" id="ARBA00022448"/>
    </source>
</evidence>
<dbReference type="Proteomes" id="UP000289952">
    <property type="component" value="Chromosome"/>
</dbReference>
<evidence type="ECO:0000256" key="1">
    <source>
        <dbReference type="ARBA" id="ARBA00004496"/>
    </source>
</evidence>
<dbReference type="GO" id="GO:0016301">
    <property type="term" value="F:kinase activity"/>
    <property type="evidence" value="ECO:0007669"/>
    <property type="project" value="UniProtKB-KW"/>
</dbReference>
<evidence type="ECO:0000256" key="4">
    <source>
        <dbReference type="ARBA" id="ARBA00022679"/>
    </source>
</evidence>
<dbReference type="Gene3D" id="2.70.70.10">
    <property type="entry name" value="Glucose Permease (Domain IIA)"/>
    <property type="match status" value="1"/>
</dbReference>
<evidence type="ECO:0000259" key="7">
    <source>
        <dbReference type="PROSITE" id="PS51093"/>
    </source>
</evidence>
<keyword evidence="2" id="KW-0813">Transport</keyword>
<protein>
    <submittedName>
        <fullName evidence="8">PTS system, glucose-specific IIABC component</fullName>
        <ecNumber evidence="8">2.7.1.69</ecNumber>
    </submittedName>
</protein>
<gene>
    <name evidence="8" type="primary">MCYN0738</name>
    <name evidence="8" type="ORF">NCTC10118_00595</name>
</gene>
<evidence type="ECO:0000256" key="3">
    <source>
        <dbReference type="ARBA" id="ARBA00022597"/>
    </source>
</evidence>
<keyword evidence="9" id="KW-1185">Reference proteome</keyword>
<keyword evidence="3" id="KW-0762">Sugar transport</keyword>
<evidence type="ECO:0000256" key="6">
    <source>
        <dbReference type="ARBA" id="ARBA00022777"/>
    </source>
</evidence>
<dbReference type="GO" id="GO:0009401">
    <property type="term" value="P:phosphoenolpyruvate-dependent sugar phosphotransferase system"/>
    <property type="evidence" value="ECO:0007669"/>
    <property type="project" value="UniProtKB-KW"/>
</dbReference>
<dbReference type="SUPFAM" id="SSF51261">
    <property type="entry name" value="Duplicated hybrid motif"/>
    <property type="match status" value="1"/>
</dbReference>
<dbReference type="EC" id="2.7.1.69" evidence="8"/>
<comment type="subcellular location">
    <subcellularLocation>
        <location evidence="1">Cytoplasm</location>
    </subcellularLocation>
</comment>
<dbReference type="InterPro" id="IPR001127">
    <property type="entry name" value="PTS_EIIA_1_perm"/>
</dbReference>
<reference evidence="8 9" key="1">
    <citation type="submission" date="2019-01" db="EMBL/GenBank/DDBJ databases">
        <authorList>
            <consortium name="Pathogen Informatics"/>
        </authorList>
    </citation>
    <scope>NUCLEOTIDE SEQUENCE [LARGE SCALE GENOMIC DNA]</scope>
    <source>
        <strain evidence="8 9">NCTC10118</strain>
    </source>
</reference>
<dbReference type="PROSITE" id="PS51093">
    <property type="entry name" value="PTS_EIIA_TYPE_1"/>
    <property type="match status" value="1"/>
</dbReference>
<dbReference type="PANTHER" id="PTHR45008">
    <property type="entry name" value="PTS SYSTEM GLUCOSE-SPECIFIC EIIA COMPONENT"/>
    <property type="match status" value="1"/>
</dbReference>
<dbReference type="InterPro" id="IPR011055">
    <property type="entry name" value="Dup_hybrid_motif"/>
</dbReference>
<dbReference type="AlphaFoldDB" id="A0A449AF08"/>
<keyword evidence="4 8" id="KW-0808">Transferase</keyword>
<dbReference type="PANTHER" id="PTHR45008:SF1">
    <property type="entry name" value="PTS SYSTEM GLUCOSE-SPECIFIC EIIA COMPONENT"/>
    <property type="match status" value="1"/>
</dbReference>
<dbReference type="InterPro" id="IPR050890">
    <property type="entry name" value="PTS_EIIA_component"/>
</dbReference>
<sequence length="171" mass="19100">MRILNNLFKKKQQTIQQQIYPVFAGKIKLLDKVSKQTYDYSNLGPGFVIEFSSSSQTIIIKSPASGVLDLVFPSFNSYVIKTSDGIKVLVSLGIDTLKCPEAFEPLIEEGREVREGDALVKMDLNKLRALNLITDAIIVLLPESNVVKVEYDDFIEGSIVDLKQAILTVYK</sequence>